<accession>A0A2V3A8P6</accession>
<dbReference type="AlphaFoldDB" id="A0A2V3A8P6"/>
<sequence>MSKKEFLLDQLAVCRNEDSWIQPLSTALKGLSLENVLWKQNEGSHSIGEIAKHLHFYNERWLKRFKEEEVSPPVENPITFSAEGFTEMKWQELVQQLDEGLAEWQQEIEAASESKLHQQIPHFPVDALWWGAISNLCTHNTYHIGQIIYIRKAQGSWNSKE</sequence>
<reference evidence="2 3" key="1">
    <citation type="submission" date="2018-05" db="EMBL/GenBank/DDBJ databases">
        <title>Freshwater and sediment microbial communities from various areas in North America, analyzing microbe dynamics in response to fracking.</title>
        <authorList>
            <person name="Lamendella R."/>
        </authorList>
    </citation>
    <scope>NUCLEOTIDE SEQUENCE [LARGE SCALE GENOMIC DNA]</scope>
    <source>
        <strain evidence="2 3">15_TX</strain>
    </source>
</reference>
<dbReference type="Gene3D" id="1.20.120.450">
    <property type="entry name" value="dinb family like domain"/>
    <property type="match status" value="1"/>
</dbReference>
<dbReference type="Pfam" id="PF12867">
    <property type="entry name" value="DinB_2"/>
    <property type="match status" value="1"/>
</dbReference>
<evidence type="ECO:0000313" key="3">
    <source>
        <dbReference type="Proteomes" id="UP000247150"/>
    </source>
</evidence>
<proteinExistence type="predicted"/>
<dbReference type="InterPro" id="IPR034660">
    <property type="entry name" value="DinB/YfiT-like"/>
</dbReference>
<name>A0A2V3A8P6_9BACI</name>
<evidence type="ECO:0000259" key="1">
    <source>
        <dbReference type="Pfam" id="PF12867"/>
    </source>
</evidence>
<dbReference type="SUPFAM" id="SSF109854">
    <property type="entry name" value="DinB/YfiT-like putative metalloenzymes"/>
    <property type="match status" value="1"/>
</dbReference>
<dbReference type="OrthoDB" id="9798830at2"/>
<dbReference type="Proteomes" id="UP000247150">
    <property type="component" value="Unassembled WGS sequence"/>
</dbReference>
<dbReference type="RefSeq" id="WP_110063365.1">
    <property type="nucleotide sequence ID" value="NZ_QGTW01000001.1"/>
</dbReference>
<protein>
    <submittedName>
        <fullName evidence="2">Putative damage-inducible protein DinB</fullName>
    </submittedName>
</protein>
<evidence type="ECO:0000313" key="2">
    <source>
        <dbReference type="EMBL" id="PWW32440.1"/>
    </source>
</evidence>
<dbReference type="InterPro" id="IPR024775">
    <property type="entry name" value="DinB-like"/>
</dbReference>
<organism evidence="2 3">
    <name type="scientific">Cytobacillus oceanisediminis</name>
    <dbReference type="NCBI Taxonomy" id="665099"/>
    <lineage>
        <taxon>Bacteria</taxon>
        <taxon>Bacillati</taxon>
        <taxon>Bacillota</taxon>
        <taxon>Bacilli</taxon>
        <taxon>Bacillales</taxon>
        <taxon>Bacillaceae</taxon>
        <taxon>Cytobacillus</taxon>
    </lineage>
</organism>
<dbReference type="EMBL" id="QGTW01000001">
    <property type="protein sequence ID" value="PWW32440.1"/>
    <property type="molecule type" value="Genomic_DNA"/>
</dbReference>
<comment type="caution">
    <text evidence="2">The sequence shown here is derived from an EMBL/GenBank/DDBJ whole genome shotgun (WGS) entry which is preliminary data.</text>
</comment>
<gene>
    <name evidence="2" type="ORF">DFO73_101705</name>
</gene>
<feature type="domain" description="DinB-like" evidence="1">
    <location>
        <begin position="24"/>
        <end position="147"/>
    </location>
</feature>